<dbReference type="InterPro" id="IPR020103">
    <property type="entry name" value="PsdUridine_synth_cat_dom_sf"/>
</dbReference>
<accession>A0AAD7STK0</accession>
<evidence type="ECO:0000256" key="7">
    <source>
        <dbReference type="ARBA" id="ARBA00023242"/>
    </source>
</evidence>
<dbReference type="InterPro" id="IPR020097">
    <property type="entry name" value="PsdUridine_synth_TruA_a/b_dom"/>
</dbReference>
<name>A0AAD7STK0_9TELE</name>
<evidence type="ECO:0000256" key="3">
    <source>
        <dbReference type="ARBA" id="ARBA00009375"/>
    </source>
</evidence>
<keyword evidence="7" id="KW-0539">Nucleus</keyword>
<feature type="binding site" evidence="19">
    <location>
        <position position="212"/>
    </location>
    <ligand>
        <name>substrate</name>
    </ligand>
</feature>
<keyword evidence="4" id="KW-0507">mRNA processing</keyword>
<evidence type="ECO:0000256" key="10">
    <source>
        <dbReference type="ARBA" id="ARBA00053709"/>
    </source>
</evidence>
<comment type="subcellular location">
    <subcellularLocation>
        <location evidence="2">Nucleus</location>
    </subcellularLocation>
</comment>
<dbReference type="Proteomes" id="UP001221898">
    <property type="component" value="Unassembled WGS sequence"/>
</dbReference>
<dbReference type="InterPro" id="IPR001406">
    <property type="entry name" value="PsdUridine_synth_TruA"/>
</dbReference>
<comment type="catalytic activity">
    <reaction evidence="1">
        <text>a uridine in mRNA = a pseudouridine in mRNA</text>
        <dbReference type="Rhea" id="RHEA:56644"/>
        <dbReference type="Rhea" id="RHEA-COMP:14658"/>
        <dbReference type="Rhea" id="RHEA-COMP:14659"/>
        <dbReference type="ChEBI" id="CHEBI:65314"/>
        <dbReference type="ChEBI" id="CHEBI:65315"/>
    </reaction>
</comment>
<dbReference type="NCBIfam" id="TIGR00071">
    <property type="entry name" value="hisT_truA"/>
    <property type="match status" value="1"/>
</dbReference>
<dbReference type="Gene3D" id="3.30.70.580">
    <property type="entry name" value="Pseudouridine synthase I, catalytic domain, N-terminal subdomain"/>
    <property type="match status" value="1"/>
</dbReference>
<dbReference type="GO" id="GO:0160147">
    <property type="term" value="F:tRNA pseudouridine(38-40) synthase activity"/>
    <property type="evidence" value="ECO:0007669"/>
    <property type="project" value="UniProtKB-EC"/>
</dbReference>
<dbReference type="Pfam" id="PF01416">
    <property type="entry name" value="PseudoU_synth_1"/>
    <property type="match status" value="1"/>
</dbReference>
<dbReference type="GO" id="GO:1990481">
    <property type="term" value="P:mRNA pseudouridine synthesis"/>
    <property type="evidence" value="ECO:0007669"/>
    <property type="project" value="TreeGrafter"/>
</dbReference>
<dbReference type="GO" id="GO:0031119">
    <property type="term" value="P:tRNA pseudouridine synthesis"/>
    <property type="evidence" value="ECO:0007669"/>
    <property type="project" value="InterPro"/>
</dbReference>
<dbReference type="PANTHER" id="PTHR11142">
    <property type="entry name" value="PSEUDOURIDYLATE SYNTHASE"/>
    <property type="match status" value="1"/>
</dbReference>
<proteinExistence type="inferred from homology"/>
<dbReference type="CDD" id="cd02568">
    <property type="entry name" value="PseudoU_synth_PUS1_PUS2"/>
    <property type="match status" value="1"/>
</dbReference>
<comment type="catalytic activity">
    <reaction evidence="8">
        <text>a uridine in tRNA = a pseudouridine in tRNA</text>
        <dbReference type="Rhea" id="RHEA:54572"/>
        <dbReference type="Rhea" id="RHEA-COMP:13339"/>
        <dbReference type="Rhea" id="RHEA-COMP:13934"/>
        <dbReference type="ChEBI" id="CHEBI:65314"/>
        <dbReference type="ChEBI" id="CHEBI:65315"/>
    </reaction>
</comment>
<evidence type="ECO:0000256" key="9">
    <source>
        <dbReference type="ARBA" id="ARBA00052184"/>
    </source>
</evidence>
<comment type="caution">
    <text evidence="22">The sequence shown here is derived from an EMBL/GenBank/DDBJ whole genome shotgun (WGS) entry which is preliminary data.</text>
</comment>
<feature type="compositionally biased region" description="Basic and acidic residues" evidence="20">
    <location>
        <begin position="71"/>
        <end position="89"/>
    </location>
</feature>
<evidence type="ECO:0000256" key="20">
    <source>
        <dbReference type="SAM" id="MobiDB-lite"/>
    </source>
</evidence>
<evidence type="ECO:0000313" key="23">
    <source>
        <dbReference type="Proteomes" id="UP001221898"/>
    </source>
</evidence>
<dbReference type="Gene3D" id="3.30.70.660">
    <property type="entry name" value="Pseudouridine synthase I, catalytic domain, C-terminal subdomain"/>
    <property type="match status" value="1"/>
</dbReference>
<keyword evidence="23" id="KW-1185">Reference proteome</keyword>
<evidence type="ECO:0000256" key="18">
    <source>
        <dbReference type="PIRSR" id="PIRSR641708-1"/>
    </source>
</evidence>
<evidence type="ECO:0000256" key="1">
    <source>
        <dbReference type="ARBA" id="ARBA00001166"/>
    </source>
</evidence>
<evidence type="ECO:0000256" key="13">
    <source>
        <dbReference type="ARBA" id="ARBA00068582"/>
    </source>
</evidence>
<dbReference type="GO" id="GO:0005634">
    <property type="term" value="C:nucleus"/>
    <property type="evidence" value="ECO:0007669"/>
    <property type="project" value="UniProtKB-SubCell"/>
</dbReference>
<evidence type="ECO:0000313" key="22">
    <source>
        <dbReference type="EMBL" id="KAJ8408587.1"/>
    </source>
</evidence>
<comment type="catalytic activity">
    <reaction evidence="9">
        <text>uridine(38/39/40) in tRNA = pseudouridine(38/39/40) in tRNA</text>
        <dbReference type="Rhea" id="RHEA:22376"/>
        <dbReference type="Rhea" id="RHEA-COMP:10085"/>
        <dbReference type="Rhea" id="RHEA-COMP:10087"/>
        <dbReference type="ChEBI" id="CHEBI:65314"/>
        <dbReference type="ChEBI" id="CHEBI:65315"/>
        <dbReference type="EC" id="5.4.99.12"/>
    </reaction>
</comment>
<reference evidence="22" key="1">
    <citation type="journal article" date="2023" name="Science">
        <title>Genome structures resolve the early diversification of teleost fishes.</title>
        <authorList>
            <person name="Parey E."/>
            <person name="Louis A."/>
            <person name="Montfort J."/>
            <person name="Bouchez O."/>
            <person name="Roques C."/>
            <person name="Iampietro C."/>
            <person name="Lluch J."/>
            <person name="Castinel A."/>
            <person name="Donnadieu C."/>
            <person name="Desvignes T."/>
            <person name="Floi Bucao C."/>
            <person name="Jouanno E."/>
            <person name="Wen M."/>
            <person name="Mejri S."/>
            <person name="Dirks R."/>
            <person name="Jansen H."/>
            <person name="Henkel C."/>
            <person name="Chen W.J."/>
            <person name="Zahm M."/>
            <person name="Cabau C."/>
            <person name="Klopp C."/>
            <person name="Thompson A.W."/>
            <person name="Robinson-Rechavi M."/>
            <person name="Braasch I."/>
            <person name="Lecointre G."/>
            <person name="Bobe J."/>
            <person name="Postlethwait J.H."/>
            <person name="Berthelot C."/>
            <person name="Roest Crollius H."/>
            <person name="Guiguen Y."/>
        </authorList>
    </citation>
    <scope>NUCLEOTIDE SEQUENCE</scope>
    <source>
        <strain evidence="22">NC1722</strain>
    </source>
</reference>
<keyword evidence="5" id="KW-0819">tRNA processing</keyword>
<dbReference type="AlphaFoldDB" id="A0AAD7STK0"/>
<dbReference type="GO" id="GO:0006397">
    <property type="term" value="P:mRNA processing"/>
    <property type="evidence" value="ECO:0007669"/>
    <property type="project" value="UniProtKB-KW"/>
</dbReference>
<evidence type="ECO:0000256" key="12">
    <source>
        <dbReference type="ARBA" id="ARBA00066509"/>
    </source>
</evidence>
<feature type="domain" description="Pseudouridine synthase I TruA alpha/beta" evidence="21">
    <location>
        <begin position="253"/>
        <end position="356"/>
    </location>
</feature>
<sequence>MLKLRLVLRTLSSARVSIGVNKEGWSDKCKGLRCFQTSSNMSGENLPNERPAEANETLKRAAEWDGNAAASDEHGEKRQKISEEQPADEKKFKKRKAVLLMAYSGKGYYGMQRHVGSSQFKTIEDELVGALVKSGCIPESHSQDMKKMSFQRCARTDKGVSAAGQVVSLKLLLIDDIVGKINAHLPAQIRVLGLRRVTGGFNSKKNCDARTYSYLLPTIAFRPKDQDQDQDQQDGTYRLGKKALQRVNQLFSRFTGSHNFHNFTSQKAAGDPSARRHVMAMACEEPFERDGAEFAVVKVKGQSFMTHQIRKMIGMVIAVAKGYADEAALARSWGEVKADIPKAPGLGLVLERVHFEAYNRRYGGDGLHEPLDWSREEEGMAAFKEEHINPTIVRTEREEKSMLAWMATLPVHDFEGSASGVRGGTDALQDDGEDGNGSD</sequence>
<evidence type="ECO:0000256" key="5">
    <source>
        <dbReference type="ARBA" id="ARBA00022694"/>
    </source>
</evidence>
<evidence type="ECO:0000256" key="6">
    <source>
        <dbReference type="ARBA" id="ARBA00023235"/>
    </source>
</evidence>
<feature type="region of interest" description="Disordered" evidence="20">
    <location>
        <begin position="64"/>
        <end position="89"/>
    </location>
</feature>
<comment type="similarity">
    <text evidence="3">Belongs to the tRNA pseudouridine synthase TruA family.</text>
</comment>
<protein>
    <recommendedName>
        <fullName evidence="13">Pseudouridylate synthase 1 homolog</fullName>
        <ecNumber evidence="12">5.4.99.12</ecNumber>
    </recommendedName>
    <alternativeName>
        <fullName evidence="14">tRNA pseudouridine synthase 1</fullName>
    </alternativeName>
    <alternativeName>
        <fullName evidence="17">tRNA pseudouridine(38-40) synthase</fullName>
    </alternativeName>
    <alternativeName>
        <fullName evidence="15">tRNA pseudouridylate synthase I</fullName>
    </alternativeName>
    <alternativeName>
        <fullName evidence="16">tRNA-uridine isomerase I</fullName>
    </alternativeName>
</protein>
<evidence type="ECO:0000256" key="8">
    <source>
        <dbReference type="ARBA" id="ARBA00036943"/>
    </source>
</evidence>
<dbReference type="InterPro" id="IPR041708">
    <property type="entry name" value="PUS1/PUS2-like"/>
</dbReference>
<keyword evidence="6" id="KW-0413">Isomerase</keyword>
<dbReference type="EC" id="5.4.99.12" evidence="12"/>
<feature type="active site" description="Nucleophile" evidence="18">
    <location>
        <position position="157"/>
    </location>
</feature>
<comment type="subunit">
    <text evidence="11">Monomer. Forms a complex with RARG and the SRA1 RNA in the nucleus.</text>
</comment>
<feature type="region of interest" description="Disordered" evidence="20">
    <location>
        <begin position="416"/>
        <end position="439"/>
    </location>
</feature>
<comment type="function">
    <text evidence="10">Pseudouridylate synthase that catalyzes pseudouridylation of tRNAs and mRNAs. Acts on positions 27/28 in the anticodon stem and also positions 34 and 36 in the anticodon of an intron containing tRNA. Also catalyzes pseudouridylation of mRNAs: mediates pseudouridylation of mRNAs with the consensus sequence 5'-UGUAG-3'. Acts as a regulator of pre-mRNA splicing by mediating pseudouridylation of pre-mRNAs at locations associated with alternatively spliced regions. Pseudouridylation of pre-mRNAs near splice sites directly regulates mRNA splicing and mRNA 3'-end processing. Involved in regulation of nuclear receptor activity through pseudouridylation of SRA1 mRNA.</text>
</comment>
<evidence type="ECO:0000256" key="15">
    <source>
        <dbReference type="ARBA" id="ARBA00079087"/>
    </source>
</evidence>
<dbReference type="SUPFAM" id="SSF55120">
    <property type="entry name" value="Pseudouridine synthase"/>
    <property type="match status" value="1"/>
</dbReference>
<dbReference type="GO" id="GO:0003723">
    <property type="term" value="F:RNA binding"/>
    <property type="evidence" value="ECO:0007669"/>
    <property type="project" value="InterPro"/>
</dbReference>
<organism evidence="22 23">
    <name type="scientific">Aldrovandia affinis</name>
    <dbReference type="NCBI Taxonomy" id="143900"/>
    <lineage>
        <taxon>Eukaryota</taxon>
        <taxon>Metazoa</taxon>
        <taxon>Chordata</taxon>
        <taxon>Craniata</taxon>
        <taxon>Vertebrata</taxon>
        <taxon>Euteleostomi</taxon>
        <taxon>Actinopterygii</taxon>
        <taxon>Neopterygii</taxon>
        <taxon>Teleostei</taxon>
        <taxon>Notacanthiformes</taxon>
        <taxon>Halosauridae</taxon>
        <taxon>Aldrovandia</taxon>
    </lineage>
</organism>
<dbReference type="InterPro" id="IPR020095">
    <property type="entry name" value="PsdUridine_synth_TruA_C"/>
</dbReference>
<evidence type="ECO:0000256" key="11">
    <source>
        <dbReference type="ARBA" id="ARBA00064589"/>
    </source>
</evidence>
<gene>
    <name evidence="22" type="ORF">AAFF_G00252220</name>
</gene>
<feature type="compositionally biased region" description="Acidic residues" evidence="20">
    <location>
        <begin position="428"/>
        <end position="439"/>
    </location>
</feature>
<evidence type="ECO:0000256" key="16">
    <source>
        <dbReference type="ARBA" id="ARBA00080849"/>
    </source>
</evidence>
<dbReference type="InterPro" id="IPR020094">
    <property type="entry name" value="TruA/RsuA/RluB/E/F_N"/>
</dbReference>
<dbReference type="PANTHER" id="PTHR11142:SF4">
    <property type="entry name" value="PSEUDOURIDYLATE SYNTHASE 1 HOMOLOG"/>
    <property type="match status" value="1"/>
</dbReference>
<evidence type="ECO:0000256" key="17">
    <source>
        <dbReference type="ARBA" id="ARBA00081344"/>
    </source>
</evidence>
<dbReference type="FunFam" id="3.30.70.660:FF:000002">
    <property type="entry name" value="tRNA pseudouridine synthase"/>
    <property type="match status" value="1"/>
</dbReference>
<evidence type="ECO:0000259" key="21">
    <source>
        <dbReference type="Pfam" id="PF01416"/>
    </source>
</evidence>
<dbReference type="FunFam" id="3.30.70.580:FF:000002">
    <property type="entry name" value="tRNA pseudouridine synthase"/>
    <property type="match status" value="1"/>
</dbReference>
<evidence type="ECO:0000256" key="4">
    <source>
        <dbReference type="ARBA" id="ARBA00022664"/>
    </source>
</evidence>
<evidence type="ECO:0000256" key="14">
    <source>
        <dbReference type="ARBA" id="ARBA00075153"/>
    </source>
</evidence>
<evidence type="ECO:0000256" key="2">
    <source>
        <dbReference type="ARBA" id="ARBA00004123"/>
    </source>
</evidence>
<evidence type="ECO:0000256" key="19">
    <source>
        <dbReference type="PIRSR" id="PIRSR641708-2"/>
    </source>
</evidence>
<dbReference type="EMBL" id="JAINUG010000034">
    <property type="protein sequence ID" value="KAJ8408587.1"/>
    <property type="molecule type" value="Genomic_DNA"/>
</dbReference>